<dbReference type="OrthoDB" id="7592357at2"/>
<gene>
    <name evidence="1" type="ORF">CHU93_04500</name>
</gene>
<dbReference type="EMBL" id="NOXT01000088">
    <property type="protein sequence ID" value="OYQ31229.1"/>
    <property type="molecule type" value="Genomic_DNA"/>
</dbReference>
<evidence type="ECO:0008006" key="3">
    <source>
        <dbReference type="Google" id="ProtNLM"/>
    </source>
</evidence>
<evidence type="ECO:0000313" key="2">
    <source>
        <dbReference type="Proteomes" id="UP000216991"/>
    </source>
</evidence>
<evidence type="ECO:0000313" key="1">
    <source>
        <dbReference type="EMBL" id="OYQ31229.1"/>
    </source>
</evidence>
<protein>
    <recommendedName>
        <fullName evidence="3">Major tropism determinant N-terminal domain-containing protein</fullName>
    </recommendedName>
</protein>
<organism evidence="1 2">
    <name type="scientific">Sandarakinorhabdus cyanobacteriorum</name>
    <dbReference type="NCBI Taxonomy" id="1981098"/>
    <lineage>
        <taxon>Bacteria</taxon>
        <taxon>Pseudomonadati</taxon>
        <taxon>Pseudomonadota</taxon>
        <taxon>Alphaproteobacteria</taxon>
        <taxon>Sphingomonadales</taxon>
        <taxon>Sphingosinicellaceae</taxon>
        <taxon>Sandarakinorhabdus</taxon>
    </lineage>
</organism>
<proteinExistence type="predicted"/>
<accession>A0A255YPT2</accession>
<dbReference type="Proteomes" id="UP000216991">
    <property type="component" value="Unassembled WGS sequence"/>
</dbReference>
<sequence>MANTLRIKRRAAGGAAGAPASLANAELAFNEQDNTLYYGTGTGGAGGTATSVIAIGGPGAFVGLSGDQTVAGIKTFSSTIVGSISGNAGTATALATARSLGLSGDVTGTASFNGTANATIAATLANSGVTAGSYGSATQVGQVTVDAKGRVTAASNVAITFPVTSVAGRTGAITLSTSDVSEGTNLYFTDARVRANRLDQLAAPTAAVDFNSQRITGLADPTAAQDAATKNYVDLTVQGLDPKASVKAASTANIASLSGIMTIDGVALAAGDRVLVKDQTTPSQNGVYVVASGAWARAIDLSTWDEHVSAYLFVEQGTVNADVGYLCTVDAGGTLGTTAVTFVQFNGAGQIVAGNGLTKTGNTIDVGAGTGIAVAADAVALTGQALALHNLGTNGIIARTAAGTVAARTLTAGSTKIAVTNGDGVAGNPTFDVNEANLTLGNIGGTLGVAKGGSGATTLTGYLKGNGTAAFTASATIPNTDISGLGTMSTQAASNVAITGGSIDGVTLDGGTF</sequence>
<name>A0A255YPT2_9SPHN</name>
<comment type="caution">
    <text evidence="1">The sequence shown here is derived from an EMBL/GenBank/DDBJ whole genome shotgun (WGS) entry which is preliminary data.</text>
</comment>
<dbReference type="RefSeq" id="WP_094472960.1">
    <property type="nucleotide sequence ID" value="NZ_NOXT01000088.1"/>
</dbReference>
<dbReference type="AlphaFoldDB" id="A0A255YPT2"/>
<keyword evidence="2" id="KW-1185">Reference proteome</keyword>
<reference evidence="1 2" key="1">
    <citation type="submission" date="2017-07" db="EMBL/GenBank/DDBJ databases">
        <title>Sandarakinorhabdus cyanobacteriorum sp. nov., a novel bacterium isolated from cyanobacterial aggregates in a eutrophic lake.</title>
        <authorList>
            <person name="Cai H."/>
        </authorList>
    </citation>
    <scope>NUCLEOTIDE SEQUENCE [LARGE SCALE GENOMIC DNA]</scope>
    <source>
        <strain evidence="1 2">TH057</strain>
    </source>
</reference>